<evidence type="ECO:0000313" key="2">
    <source>
        <dbReference type="Proteomes" id="UP000604825"/>
    </source>
</evidence>
<gene>
    <name evidence="1" type="ORF">NCGR_LOCUS52079</name>
</gene>
<dbReference type="AlphaFoldDB" id="A0A811RFM3"/>
<comment type="caution">
    <text evidence="1">The sequence shown here is derived from an EMBL/GenBank/DDBJ whole genome shotgun (WGS) entry which is preliminary data.</text>
</comment>
<dbReference type="Proteomes" id="UP000604825">
    <property type="component" value="Unassembled WGS sequence"/>
</dbReference>
<evidence type="ECO:0000313" key="1">
    <source>
        <dbReference type="EMBL" id="CAD6268774.1"/>
    </source>
</evidence>
<reference evidence="1" key="1">
    <citation type="submission" date="2020-10" db="EMBL/GenBank/DDBJ databases">
        <authorList>
            <person name="Han B."/>
            <person name="Lu T."/>
            <person name="Zhao Q."/>
            <person name="Huang X."/>
            <person name="Zhao Y."/>
        </authorList>
    </citation>
    <scope>NUCLEOTIDE SEQUENCE</scope>
</reference>
<dbReference type="EMBL" id="CAJGYO010000014">
    <property type="protein sequence ID" value="CAD6268774.1"/>
    <property type="molecule type" value="Genomic_DNA"/>
</dbReference>
<accession>A0A811RFM3</accession>
<proteinExistence type="predicted"/>
<name>A0A811RFM3_9POAL</name>
<protein>
    <submittedName>
        <fullName evidence="1">Uncharacterized protein</fullName>
    </submittedName>
</protein>
<sequence length="209" mass="22590">MGLCNYPNMMSVDSHLIEGLAVSEGKCGDTPLSVPPDLMIDEPQVDGSHSAVKAIEHQSNNPANLKHESPHINFHILEDAQVASMAAVPGHEGKSVDTGSDTFDILLGALAEESKATHAPGKDEVGKASLTLMTLASNEPSADDVTDVRAVEVVETDTMPFWDQQKMINKLICQMLCLDASGAQETDIICNVRRKHKRKRDSQSNTDTE</sequence>
<keyword evidence="2" id="KW-1185">Reference proteome</keyword>
<organism evidence="1 2">
    <name type="scientific">Miscanthus lutarioriparius</name>
    <dbReference type="NCBI Taxonomy" id="422564"/>
    <lineage>
        <taxon>Eukaryota</taxon>
        <taxon>Viridiplantae</taxon>
        <taxon>Streptophyta</taxon>
        <taxon>Embryophyta</taxon>
        <taxon>Tracheophyta</taxon>
        <taxon>Spermatophyta</taxon>
        <taxon>Magnoliopsida</taxon>
        <taxon>Liliopsida</taxon>
        <taxon>Poales</taxon>
        <taxon>Poaceae</taxon>
        <taxon>PACMAD clade</taxon>
        <taxon>Panicoideae</taxon>
        <taxon>Andropogonodae</taxon>
        <taxon>Andropogoneae</taxon>
        <taxon>Saccharinae</taxon>
        <taxon>Miscanthus</taxon>
    </lineage>
</organism>